<dbReference type="SMART" id="SM00868">
    <property type="entry name" value="zf-AD"/>
    <property type="match status" value="3"/>
</dbReference>
<dbReference type="Pfam" id="PF07776">
    <property type="entry name" value="zf-AD"/>
    <property type="match status" value="1"/>
</dbReference>
<evidence type="ECO:0000256" key="4">
    <source>
        <dbReference type="ARBA" id="ARBA00022833"/>
    </source>
</evidence>
<sequence>MTAAVRLLQGQSVASICRLCFMERDQLELIFDADRGYCSQWIEKLTSLKIDNVPNAPSSLCAECKSTLESFDAFREMCITNDLVFKETFCSEDLSVGDIKVESIEDQHENIVILQTDSESNSCDIPAGQDSIDAATSTKLVIDDFEIKVHDMDTSVEANIPIMTMIPVMNGDEIGNFSHENHDSAMTDADHKFNIIGPTIDISSSVESDSSMDAESNDNPTQNLTDENNHMSLTVDDILSDCFKYPCKICNIHVSKLHIMTHQDVHLFQCHICFKAFERFNYASRHISKWHREKNDTNDKDAHNDESTSALPSSSSTADTHDNELHSEQEKSTHMCGICNKNSTKLHAMVHKAEKVFECYICLKTFHELRYCSKHIRGHIIKQQKASEEECNNVDLVHSCKICVKPVSKLHVMTHKARGLYVCYICRRRCKKMAEMIEHVKKHMKIRRTHKRPVESIDSIVENVDNSQTTVNAQEIDNIQAMLEETNKPSTYVLTCDVCMRFSSKLHVTTHKDAGIFECHICSKRFDKFMNCTRHIKLHVKRSLTGNISPIEEKEQADEHTASGSSSSTNYKKSSETHLELDVSSFTQDGTDLKREAPGLHIDSSVEDDDEDEEEDKPQDDEALSANELGPTKYVCTICNQNVSKLHVITHKADGLFQCPICPRVSNTFYNVSRHIKNFSNHTEEVRNMLASALPKSQLF</sequence>
<dbReference type="InterPro" id="IPR012934">
    <property type="entry name" value="Znf_AD"/>
</dbReference>
<feature type="compositionally biased region" description="Basic and acidic residues" evidence="6">
    <location>
        <begin position="551"/>
        <end position="561"/>
    </location>
</feature>
<dbReference type="SUPFAM" id="SSF57716">
    <property type="entry name" value="Glucocorticoid receptor-like (DNA-binding domain)"/>
    <property type="match status" value="1"/>
</dbReference>
<dbReference type="GO" id="GO:0008270">
    <property type="term" value="F:zinc ion binding"/>
    <property type="evidence" value="ECO:0007669"/>
    <property type="project" value="UniProtKB-UniRule"/>
</dbReference>
<evidence type="ECO:0000256" key="6">
    <source>
        <dbReference type="SAM" id="MobiDB-lite"/>
    </source>
</evidence>
<evidence type="ECO:0000313" key="7">
    <source>
        <dbReference type="EnsemblMetazoa" id="AAEL019644-PA"/>
    </source>
</evidence>
<dbReference type="SMART" id="SM00355">
    <property type="entry name" value="ZnF_C2H2"/>
    <property type="match status" value="7"/>
</dbReference>
<accession>A0A6I8TXC3</accession>
<dbReference type="PROSITE" id="PS00028">
    <property type="entry name" value="ZINC_FINGER_C2H2_1"/>
    <property type="match status" value="3"/>
</dbReference>
<dbReference type="InParanoid" id="A0A6I8TXC3"/>
<evidence type="ECO:0000256" key="2">
    <source>
        <dbReference type="ARBA" id="ARBA00022737"/>
    </source>
</evidence>
<reference evidence="7" key="2">
    <citation type="submission" date="2020-05" db="UniProtKB">
        <authorList>
            <consortium name="EnsemblMetazoa"/>
        </authorList>
    </citation>
    <scope>IDENTIFICATION</scope>
    <source>
        <strain evidence="7">LVP_AGWG</strain>
    </source>
</reference>
<dbReference type="EnsemblMetazoa" id="AAEL019644-RA">
    <property type="protein sequence ID" value="AAEL019644-PA"/>
    <property type="gene ID" value="AAEL019644"/>
</dbReference>
<keyword evidence="2" id="KW-0677">Repeat</keyword>
<keyword evidence="1" id="KW-0479">Metal-binding</keyword>
<feature type="compositionally biased region" description="Low complexity" evidence="6">
    <location>
        <begin position="563"/>
        <end position="572"/>
    </location>
</feature>
<keyword evidence="3" id="KW-0863">Zinc-finger</keyword>
<feature type="compositionally biased region" description="Basic and acidic residues" evidence="6">
    <location>
        <begin position="294"/>
        <end position="306"/>
    </location>
</feature>
<evidence type="ECO:0000256" key="3">
    <source>
        <dbReference type="ARBA" id="ARBA00022771"/>
    </source>
</evidence>
<feature type="compositionally biased region" description="Polar residues" evidence="6">
    <location>
        <begin position="217"/>
        <end position="228"/>
    </location>
</feature>
<keyword evidence="5" id="KW-0539">Nucleus</keyword>
<feature type="compositionally biased region" description="Basic and acidic residues" evidence="6">
    <location>
        <begin position="319"/>
        <end position="329"/>
    </location>
</feature>
<feature type="region of interest" description="Disordered" evidence="6">
    <location>
        <begin position="549"/>
        <end position="574"/>
    </location>
</feature>
<feature type="region of interest" description="Disordered" evidence="6">
    <location>
        <begin position="294"/>
        <end position="329"/>
    </location>
</feature>
<dbReference type="PROSITE" id="PS50157">
    <property type="entry name" value="ZINC_FINGER_C2H2_2"/>
    <property type="match status" value="3"/>
</dbReference>
<dbReference type="PANTHER" id="PTHR24394">
    <property type="entry name" value="ZINC FINGER PROTEIN"/>
    <property type="match status" value="1"/>
</dbReference>
<evidence type="ECO:0000313" key="8">
    <source>
        <dbReference type="Proteomes" id="UP000008820"/>
    </source>
</evidence>
<keyword evidence="4" id="KW-0862">Zinc</keyword>
<feature type="region of interest" description="Disordered" evidence="6">
    <location>
        <begin position="587"/>
        <end position="626"/>
    </location>
</feature>
<keyword evidence="8" id="KW-1185">Reference proteome</keyword>
<proteinExistence type="predicted"/>
<name>A0A6I8TXC3_AEDAE</name>
<dbReference type="AlphaFoldDB" id="A0A6I8TXC3"/>
<dbReference type="Proteomes" id="UP000008820">
    <property type="component" value="Chromosome 2"/>
</dbReference>
<dbReference type="GO" id="GO:0000981">
    <property type="term" value="F:DNA-binding transcription factor activity, RNA polymerase II-specific"/>
    <property type="evidence" value="ECO:0007669"/>
    <property type="project" value="TreeGrafter"/>
</dbReference>
<organism evidence="7 8">
    <name type="scientific">Aedes aegypti</name>
    <name type="common">Yellowfever mosquito</name>
    <name type="synonym">Culex aegypti</name>
    <dbReference type="NCBI Taxonomy" id="7159"/>
    <lineage>
        <taxon>Eukaryota</taxon>
        <taxon>Metazoa</taxon>
        <taxon>Ecdysozoa</taxon>
        <taxon>Arthropoda</taxon>
        <taxon>Hexapoda</taxon>
        <taxon>Insecta</taxon>
        <taxon>Pterygota</taxon>
        <taxon>Neoptera</taxon>
        <taxon>Endopterygota</taxon>
        <taxon>Diptera</taxon>
        <taxon>Nematocera</taxon>
        <taxon>Culicoidea</taxon>
        <taxon>Culicidae</taxon>
        <taxon>Culicinae</taxon>
        <taxon>Aedini</taxon>
        <taxon>Aedes</taxon>
        <taxon>Stegomyia</taxon>
    </lineage>
</organism>
<protein>
    <submittedName>
        <fullName evidence="7">Uncharacterized protein</fullName>
    </submittedName>
</protein>
<feature type="region of interest" description="Disordered" evidence="6">
    <location>
        <begin position="204"/>
        <end position="228"/>
    </location>
</feature>
<reference evidence="7 8" key="1">
    <citation type="submission" date="2017-06" db="EMBL/GenBank/DDBJ databases">
        <title>Aedes aegypti genome working group (AGWG) sequencing and assembly.</title>
        <authorList>
            <consortium name="Aedes aegypti Genome Working Group (AGWG)"/>
            <person name="Matthews B.J."/>
        </authorList>
    </citation>
    <scope>NUCLEOTIDE SEQUENCE [LARGE SCALE GENOMIC DNA]</scope>
    <source>
        <strain evidence="7 8">LVP_AGWG</strain>
    </source>
</reference>
<feature type="compositionally biased region" description="Acidic residues" evidence="6">
    <location>
        <begin position="605"/>
        <end position="623"/>
    </location>
</feature>
<dbReference type="Gene3D" id="3.30.160.60">
    <property type="entry name" value="Classic Zinc Finger"/>
    <property type="match status" value="1"/>
</dbReference>
<evidence type="ECO:0000256" key="5">
    <source>
        <dbReference type="ARBA" id="ARBA00023242"/>
    </source>
</evidence>
<dbReference type="InterPro" id="IPR013087">
    <property type="entry name" value="Znf_C2H2_type"/>
</dbReference>
<dbReference type="Gene3D" id="3.40.1800.20">
    <property type="match status" value="1"/>
</dbReference>
<dbReference type="GO" id="GO:0005634">
    <property type="term" value="C:nucleus"/>
    <property type="evidence" value="ECO:0007669"/>
    <property type="project" value="InterPro"/>
</dbReference>
<dbReference type="PROSITE" id="PS51915">
    <property type="entry name" value="ZAD"/>
    <property type="match status" value="1"/>
</dbReference>
<dbReference type="OrthoDB" id="10555925at2759"/>
<evidence type="ECO:0000256" key="1">
    <source>
        <dbReference type="ARBA" id="ARBA00022723"/>
    </source>
</evidence>
<gene>
    <name evidence="7" type="primary">5574805</name>
</gene>
<feature type="compositionally biased region" description="Low complexity" evidence="6">
    <location>
        <begin position="307"/>
        <end position="318"/>
    </location>
</feature>
<dbReference type="PANTHER" id="PTHR24394:SF29">
    <property type="entry name" value="MYONEURIN"/>
    <property type="match status" value="1"/>
</dbReference>